<comment type="caution">
    <text evidence="1">The sequence shown here is derived from an EMBL/GenBank/DDBJ whole genome shotgun (WGS) entry which is preliminary data.</text>
</comment>
<name>A0A7X1FYK2_9SPHN</name>
<dbReference type="Proteomes" id="UP000551327">
    <property type="component" value="Unassembled WGS sequence"/>
</dbReference>
<evidence type="ECO:0000313" key="2">
    <source>
        <dbReference type="Proteomes" id="UP000551327"/>
    </source>
</evidence>
<protein>
    <submittedName>
        <fullName evidence="1">Uncharacterized protein</fullName>
    </submittedName>
</protein>
<proteinExistence type="predicted"/>
<organism evidence="1 2">
    <name type="scientific">Novosphingobium piscinae</name>
    <dbReference type="NCBI Taxonomy" id="1507448"/>
    <lineage>
        <taxon>Bacteria</taxon>
        <taxon>Pseudomonadati</taxon>
        <taxon>Pseudomonadota</taxon>
        <taxon>Alphaproteobacteria</taxon>
        <taxon>Sphingomonadales</taxon>
        <taxon>Sphingomonadaceae</taxon>
        <taxon>Novosphingobium</taxon>
    </lineage>
</organism>
<dbReference type="RefSeq" id="WP_185678676.1">
    <property type="nucleotide sequence ID" value="NZ_JACLAX010000004.1"/>
</dbReference>
<evidence type="ECO:0000313" key="1">
    <source>
        <dbReference type="EMBL" id="MBC2668767.1"/>
    </source>
</evidence>
<dbReference type="AlphaFoldDB" id="A0A7X1FYK2"/>
<keyword evidence="2" id="KW-1185">Reference proteome</keyword>
<reference evidence="1 2" key="1">
    <citation type="submission" date="2020-08" db="EMBL/GenBank/DDBJ databases">
        <title>The genome sequence of type strain Novosphingobium piscinae KCTC 42194.</title>
        <authorList>
            <person name="Liu Y."/>
        </authorList>
    </citation>
    <scope>NUCLEOTIDE SEQUENCE [LARGE SCALE GENOMIC DNA]</scope>
    <source>
        <strain evidence="1 2">KCTC 42194</strain>
    </source>
</reference>
<dbReference type="EMBL" id="JACLAX010000004">
    <property type="protein sequence ID" value="MBC2668767.1"/>
    <property type="molecule type" value="Genomic_DNA"/>
</dbReference>
<accession>A0A7X1FYK2</accession>
<sequence length="48" mass="5680">MTEPKKPINPIRRAWRMFRSAITGRFVSRAYAKEHPAETVSERPKRKP</sequence>
<gene>
    <name evidence="1" type="ORF">H7F53_06410</name>
</gene>